<reference evidence="3 4" key="1">
    <citation type="submission" date="2019-02" db="EMBL/GenBank/DDBJ databases">
        <title>Deep-cultivation of Planctomycetes and their phenomic and genomic characterization uncovers novel biology.</title>
        <authorList>
            <person name="Wiegand S."/>
            <person name="Jogler M."/>
            <person name="Boedeker C."/>
            <person name="Pinto D."/>
            <person name="Vollmers J."/>
            <person name="Rivas-Marin E."/>
            <person name="Kohn T."/>
            <person name="Peeters S.H."/>
            <person name="Heuer A."/>
            <person name="Rast P."/>
            <person name="Oberbeckmann S."/>
            <person name="Bunk B."/>
            <person name="Jeske O."/>
            <person name="Meyerdierks A."/>
            <person name="Storesund J.E."/>
            <person name="Kallscheuer N."/>
            <person name="Luecker S."/>
            <person name="Lage O.M."/>
            <person name="Pohl T."/>
            <person name="Merkel B.J."/>
            <person name="Hornburger P."/>
            <person name="Mueller R.-W."/>
            <person name="Bruemmer F."/>
            <person name="Labrenz M."/>
            <person name="Spormann A.M."/>
            <person name="Op den Camp H."/>
            <person name="Overmann J."/>
            <person name="Amann R."/>
            <person name="Jetten M.S.M."/>
            <person name="Mascher T."/>
            <person name="Medema M.H."/>
            <person name="Devos D.P."/>
            <person name="Kaster A.-K."/>
            <person name="Ovreas L."/>
            <person name="Rohde M."/>
            <person name="Galperin M.Y."/>
            <person name="Jogler C."/>
        </authorList>
    </citation>
    <scope>NUCLEOTIDE SEQUENCE [LARGE SCALE GENOMIC DNA]</scope>
    <source>
        <strain evidence="3 4">Q31a</strain>
    </source>
</reference>
<feature type="region of interest" description="Disordered" evidence="1">
    <location>
        <begin position="882"/>
        <end position="905"/>
    </location>
</feature>
<dbReference type="PANTHER" id="PTHR32063:SF16">
    <property type="entry name" value="CATION EFFLUX SYSTEM (ACRB_ACRD_ACRF FAMILY)"/>
    <property type="match status" value="1"/>
</dbReference>
<name>A0A518G7G4_9BACT</name>
<evidence type="ECO:0000256" key="1">
    <source>
        <dbReference type="SAM" id="MobiDB-lite"/>
    </source>
</evidence>
<dbReference type="Pfam" id="PF00873">
    <property type="entry name" value="ACR_tran"/>
    <property type="match status" value="2"/>
</dbReference>
<feature type="transmembrane region" description="Helical" evidence="2">
    <location>
        <begin position="21"/>
        <end position="45"/>
    </location>
</feature>
<proteinExistence type="predicted"/>
<keyword evidence="2" id="KW-0472">Membrane</keyword>
<gene>
    <name evidence="3" type="primary">acrF_2</name>
    <name evidence="3" type="ORF">Q31a_28380</name>
</gene>
<feature type="transmembrane region" description="Helical" evidence="2">
    <location>
        <begin position="964"/>
        <end position="986"/>
    </location>
</feature>
<dbReference type="InterPro" id="IPR001036">
    <property type="entry name" value="Acrflvin-R"/>
</dbReference>
<feature type="transmembrane region" description="Helical" evidence="2">
    <location>
        <begin position="1076"/>
        <end position="1103"/>
    </location>
</feature>
<feature type="transmembrane region" description="Helical" evidence="2">
    <location>
        <begin position="463"/>
        <end position="486"/>
    </location>
</feature>
<dbReference type="SUPFAM" id="SSF82866">
    <property type="entry name" value="Multidrug efflux transporter AcrB transmembrane domain"/>
    <property type="match status" value="2"/>
</dbReference>
<dbReference type="GO" id="GO:0005886">
    <property type="term" value="C:plasma membrane"/>
    <property type="evidence" value="ECO:0007669"/>
    <property type="project" value="TreeGrafter"/>
</dbReference>
<keyword evidence="2" id="KW-0812">Transmembrane</keyword>
<feature type="transmembrane region" description="Helical" evidence="2">
    <location>
        <begin position="387"/>
        <end position="412"/>
    </location>
</feature>
<dbReference type="Gene3D" id="3.30.70.1440">
    <property type="entry name" value="Multidrug efflux transporter AcrB pore domain"/>
    <property type="match status" value="2"/>
</dbReference>
<keyword evidence="2" id="KW-1133">Transmembrane helix</keyword>
<dbReference type="GO" id="GO:0042910">
    <property type="term" value="F:xenobiotic transmembrane transporter activity"/>
    <property type="evidence" value="ECO:0007669"/>
    <property type="project" value="TreeGrafter"/>
</dbReference>
<dbReference type="EMBL" id="CP036298">
    <property type="protein sequence ID" value="QDV24520.1"/>
    <property type="molecule type" value="Genomic_DNA"/>
</dbReference>
<dbReference type="PANTHER" id="PTHR32063">
    <property type="match status" value="1"/>
</dbReference>
<keyword evidence="4" id="KW-1185">Reference proteome</keyword>
<feature type="transmembrane region" description="Helical" evidence="2">
    <location>
        <begin position="940"/>
        <end position="957"/>
    </location>
</feature>
<feature type="transmembrane region" description="Helical" evidence="2">
    <location>
        <begin position="1053"/>
        <end position="1070"/>
    </location>
</feature>
<feature type="transmembrane region" description="Helical" evidence="2">
    <location>
        <begin position="492"/>
        <end position="515"/>
    </location>
</feature>
<organism evidence="3 4">
    <name type="scientific">Aureliella helgolandensis</name>
    <dbReference type="NCBI Taxonomy" id="2527968"/>
    <lineage>
        <taxon>Bacteria</taxon>
        <taxon>Pseudomonadati</taxon>
        <taxon>Planctomycetota</taxon>
        <taxon>Planctomycetia</taxon>
        <taxon>Pirellulales</taxon>
        <taxon>Pirellulaceae</taxon>
        <taxon>Aureliella</taxon>
    </lineage>
</organism>
<sequence>MSDSTHQDEADIPLMTRIVEVFLRGDIAVLLIFISLMLGAAALVLTPREEEPQIVVPMADLFASAPGLSAEEVERQVTDRLEKLLYQIDGVEFVYSTSQPGQCVVTVRFYVGEDREDSLVKIYNKINSSVDQIPPVVESWAVKPIEVDDVPIVIATLWSDQPQRYGDHHLRRIAEEVQHELQAIPNTNRVEFVGGRPRRIIVNLDAQRLAAHATSPLQVARALQVSNVTARNGSFEQQNTQFNVETGTFIRGVDDLNETVVNVAGGRPVYLKNVATVVDGPAEPDNYSWIGFGLADVEHGDETGVFPAVQISIAKRKGANAVNVAKAVEAKLEELSASHLPVGVHFRITRDYGETANEKVNELIEGLVVAVLTVVGLIGLTMGWRPALVIALAIPVCYSLTLFINLMVGYSINRVTMFALILSLGLLVDDPITDVENIARYFTMKIFPPRKSVLRAVQEVRPALILSTLAIIVSFLPLAFITGMMGPYMAPMALNVPLTVTVSTLVAFLITPWLAMVSLKQISDSPGEEKSYDLTKSFLYRAARWSLTPILKGRLAAWSVLILIAGLFFAALIPPVMRWVPVKMLPYDNKNEFQIVVDMPEGTTLERTDVVSRRLGEYLGGLSEVKDYQIIVGKSSPMDFNGLVRHYFLRQGTNVADIRVNLLAKEKREQQSHEILLRIRDDITAFAESMDANIKLVEVPPGPPVLSTITAEVYGPADGNYGTQIAAAHAVMERLSHEPGVVDLDVSAENDQVRFVFETDKPKAALSGISTQTIAETVRTALSGNKATVLHLPGEVEPLWIELRLPRASRSALDDLEEVYVQGESGQMVQLGALGSFRETIEDKSIYHKNLQRVVYVYAEVAGRPPADAIVDMQWDQTTADERAVAGSPDADDAGLGRELSDRSWLSPGGGLPWSVPDGYRVEWAGEGEWDITLDVFRDLGLAFGAALLGIFVVLMFQTGSRTLPVLIMSAIPLSMIGIMPGFWGLNALMNQPVGGHPNPVFITATAMIGMIALAGIVVRNSVVLIDFIHLAQSEGHDLRESIIRSVAIRTRPILLTAGTTLLANWVITLDPVFSGLAWAIIFGIVTSTFFTLIVIPAAYWILYQTSEQQVEKA</sequence>
<dbReference type="RefSeq" id="WP_145078229.1">
    <property type="nucleotide sequence ID" value="NZ_CP036298.1"/>
</dbReference>
<dbReference type="Proteomes" id="UP000318017">
    <property type="component" value="Chromosome"/>
</dbReference>
<dbReference type="Gene3D" id="1.20.1640.10">
    <property type="entry name" value="Multidrug efflux transporter AcrB transmembrane domain"/>
    <property type="match status" value="3"/>
</dbReference>
<evidence type="ECO:0000313" key="3">
    <source>
        <dbReference type="EMBL" id="QDV24520.1"/>
    </source>
</evidence>
<dbReference type="KEGG" id="ahel:Q31a_28380"/>
<dbReference type="OrthoDB" id="219750at2"/>
<protein>
    <submittedName>
        <fullName evidence="3">Multidrug export protein AcrF</fullName>
    </submittedName>
</protein>
<dbReference type="PRINTS" id="PR00702">
    <property type="entry name" value="ACRIFLAVINRP"/>
</dbReference>
<feature type="transmembrane region" description="Helical" evidence="2">
    <location>
        <begin position="555"/>
        <end position="577"/>
    </location>
</feature>
<dbReference type="AlphaFoldDB" id="A0A518G7G4"/>
<dbReference type="SUPFAM" id="SSF82693">
    <property type="entry name" value="Multidrug efflux transporter AcrB pore domain, PN1, PN2, PC1 and PC2 subdomains"/>
    <property type="match status" value="3"/>
</dbReference>
<evidence type="ECO:0000256" key="2">
    <source>
        <dbReference type="SAM" id="Phobius"/>
    </source>
</evidence>
<dbReference type="Gene3D" id="3.30.70.1430">
    <property type="entry name" value="Multidrug efflux transporter AcrB pore domain"/>
    <property type="match status" value="2"/>
</dbReference>
<dbReference type="SUPFAM" id="SSF82714">
    <property type="entry name" value="Multidrug efflux transporter AcrB TolC docking domain, DN and DC subdomains"/>
    <property type="match status" value="2"/>
</dbReference>
<dbReference type="InterPro" id="IPR027463">
    <property type="entry name" value="AcrB_DN_DC_subdom"/>
</dbReference>
<evidence type="ECO:0000313" key="4">
    <source>
        <dbReference type="Proteomes" id="UP000318017"/>
    </source>
</evidence>
<dbReference type="Gene3D" id="3.30.2090.10">
    <property type="entry name" value="Multidrug efflux transporter AcrB TolC docking domain, DN and DC subdomains"/>
    <property type="match status" value="2"/>
</dbReference>
<feature type="transmembrane region" description="Helical" evidence="2">
    <location>
        <begin position="1006"/>
        <end position="1032"/>
    </location>
</feature>
<accession>A0A518G7G4</accession>
<dbReference type="Gene3D" id="3.30.70.1320">
    <property type="entry name" value="Multidrug efflux transporter AcrB pore domain like"/>
    <property type="match status" value="1"/>
</dbReference>